<evidence type="ECO:0000313" key="1">
    <source>
        <dbReference type="EMBL" id="WAR20057.1"/>
    </source>
</evidence>
<proteinExistence type="predicted"/>
<accession>A0ABY7FEQ1</accession>
<reference evidence="1" key="1">
    <citation type="submission" date="2022-11" db="EMBL/GenBank/DDBJ databases">
        <title>Centuries of genome instability and evolution in soft-shell clam transmissible cancer (bioRxiv).</title>
        <authorList>
            <person name="Hart S.F.M."/>
            <person name="Yonemitsu M.A."/>
            <person name="Giersch R.M."/>
            <person name="Beal B.F."/>
            <person name="Arriagada G."/>
            <person name="Davis B.W."/>
            <person name="Ostrander E.A."/>
            <person name="Goff S.P."/>
            <person name="Metzger M.J."/>
        </authorList>
    </citation>
    <scope>NUCLEOTIDE SEQUENCE</scope>
    <source>
        <strain evidence="1">MELC-2E11</strain>
        <tissue evidence="1">Siphon/mantle</tissue>
    </source>
</reference>
<evidence type="ECO:0000313" key="2">
    <source>
        <dbReference type="Proteomes" id="UP001164746"/>
    </source>
</evidence>
<gene>
    <name evidence="1" type="ORF">MAR_001895</name>
</gene>
<sequence>MIIIGYLWKIENPSKFDLTMVLACRGRLAIKVNMEDPPEYVRTMSLRLSSALSDIGVNR</sequence>
<protein>
    <submittedName>
        <fullName evidence="1">Uncharacterized protein</fullName>
    </submittedName>
</protein>
<organism evidence="1 2">
    <name type="scientific">Mya arenaria</name>
    <name type="common">Soft-shell clam</name>
    <dbReference type="NCBI Taxonomy" id="6604"/>
    <lineage>
        <taxon>Eukaryota</taxon>
        <taxon>Metazoa</taxon>
        <taxon>Spiralia</taxon>
        <taxon>Lophotrochozoa</taxon>
        <taxon>Mollusca</taxon>
        <taxon>Bivalvia</taxon>
        <taxon>Autobranchia</taxon>
        <taxon>Heteroconchia</taxon>
        <taxon>Euheterodonta</taxon>
        <taxon>Imparidentia</taxon>
        <taxon>Neoheterodontei</taxon>
        <taxon>Myida</taxon>
        <taxon>Myoidea</taxon>
        <taxon>Myidae</taxon>
        <taxon>Mya</taxon>
    </lineage>
</organism>
<dbReference type="EMBL" id="CP111022">
    <property type="protein sequence ID" value="WAR20057.1"/>
    <property type="molecule type" value="Genomic_DNA"/>
</dbReference>
<dbReference type="Proteomes" id="UP001164746">
    <property type="component" value="Chromosome 11"/>
</dbReference>
<keyword evidence="2" id="KW-1185">Reference proteome</keyword>
<name>A0ABY7FEQ1_MYAAR</name>